<reference evidence="2 3" key="1">
    <citation type="submission" date="2024-01" db="EMBL/GenBank/DDBJ databases">
        <title>The complete chloroplast genome sequence of Lithospermum erythrorhizon: insights into the phylogenetic relationship among Boraginaceae species and the maternal lineages of purple gromwells.</title>
        <authorList>
            <person name="Okada T."/>
            <person name="Watanabe K."/>
        </authorList>
    </citation>
    <scope>NUCLEOTIDE SEQUENCE [LARGE SCALE GENOMIC DNA]</scope>
</reference>
<keyword evidence="3" id="KW-1185">Reference proteome</keyword>
<protein>
    <submittedName>
        <fullName evidence="2">Uncharacterized protein</fullName>
    </submittedName>
</protein>
<gene>
    <name evidence="2" type="ORF">LIER_12429</name>
</gene>
<dbReference type="EMBL" id="BAABME010002400">
    <property type="protein sequence ID" value="GAA0154455.1"/>
    <property type="molecule type" value="Genomic_DNA"/>
</dbReference>
<dbReference type="Proteomes" id="UP001454036">
    <property type="component" value="Unassembled WGS sequence"/>
</dbReference>
<dbReference type="AlphaFoldDB" id="A0AAV3PT73"/>
<sequence>MYYVCNDCFRKYHSVSGTTFIDWMNSPFWQAMAIAILVQYYDPNELLDLLSATPRPSRAGLLVSLLYKLCGWLLDPVNGLDGLLRSGHWAECYSAVRRILNGEIIAPLEGPDNISDQMMIDFIDANNYVPADDIIGYIDNQWQMHLFDDGPITNNPSGIPSTNFERGEPSTINNQQENCQVMNDPEAPANSSDDDEDDNKYFTLDLTLGRPTWTK</sequence>
<proteinExistence type="predicted"/>
<evidence type="ECO:0000256" key="1">
    <source>
        <dbReference type="SAM" id="MobiDB-lite"/>
    </source>
</evidence>
<comment type="caution">
    <text evidence="2">The sequence shown here is derived from an EMBL/GenBank/DDBJ whole genome shotgun (WGS) entry which is preliminary data.</text>
</comment>
<accession>A0AAV3PT73</accession>
<organism evidence="2 3">
    <name type="scientific">Lithospermum erythrorhizon</name>
    <name type="common">Purple gromwell</name>
    <name type="synonym">Lithospermum officinale var. erythrorhizon</name>
    <dbReference type="NCBI Taxonomy" id="34254"/>
    <lineage>
        <taxon>Eukaryota</taxon>
        <taxon>Viridiplantae</taxon>
        <taxon>Streptophyta</taxon>
        <taxon>Embryophyta</taxon>
        <taxon>Tracheophyta</taxon>
        <taxon>Spermatophyta</taxon>
        <taxon>Magnoliopsida</taxon>
        <taxon>eudicotyledons</taxon>
        <taxon>Gunneridae</taxon>
        <taxon>Pentapetalae</taxon>
        <taxon>asterids</taxon>
        <taxon>lamiids</taxon>
        <taxon>Boraginales</taxon>
        <taxon>Boraginaceae</taxon>
        <taxon>Boraginoideae</taxon>
        <taxon>Lithospermeae</taxon>
        <taxon>Lithospermum</taxon>
    </lineage>
</organism>
<dbReference type="PANTHER" id="PTHR31304">
    <property type="entry name" value="LOB DOMAIN-CONTAINING PROTEIN 38"/>
    <property type="match status" value="1"/>
</dbReference>
<feature type="region of interest" description="Disordered" evidence="1">
    <location>
        <begin position="177"/>
        <end position="200"/>
    </location>
</feature>
<evidence type="ECO:0000313" key="3">
    <source>
        <dbReference type="Proteomes" id="UP001454036"/>
    </source>
</evidence>
<dbReference type="PANTHER" id="PTHR31304:SF1">
    <property type="entry name" value="LOB DOMAIN-CONTAINING PROTEIN 39"/>
    <property type="match status" value="1"/>
</dbReference>
<name>A0AAV3PT73_LITER</name>
<evidence type="ECO:0000313" key="2">
    <source>
        <dbReference type="EMBL" id="GAA0154455.1"/>
    </source>
</evidence>
<dbReference type="GO" id="GO:0010468">
    <property type="term" value="P:regulation of gene expression"/>
    <property type="evidence" value="ECO:0007669"/>
    <property type="project" value="TreeGrafter"/>
</dbReference>